<evidence type="ECO:0000256" key="5">
    <source>
        <dbReference type="ARBA" id="ARBA00023136"/>
    </source>
</evidence>
<reference evidence="6 7" key="1">
    <citation type="submission" date="2018-02" db="EMBL/GenBank/DDBJ databases">
        <title>Draft genome sequence of Streptococcus oricebi CCUG 70868T type strain.</title>
        <authorList>
            <person name="Mendez V."/>
            <person name="Salva-Serra F."/>
            <person name="Jaen-Luchoro D."/>
            <person name="Gonzales-Siles L."/>
            <person name="Karlsson R."/>
            <person name="Engstrom-Jakobsson H."/>
            <person name="Busquets A."/>
            <person name="Gomila M."/>
            <person name="Pineiro-Iglesias B."/>
            <person name="Bennasar-Figueras A."/>
            <person name="Seeger M."/>
            <person name="Moore E."/>
        </authorList>
    </citation>
    <scope>NUCLEOTIDE SEQUENCE [LARGE SCALE GENOMIC DNA]</scope>
    <source>
        <strain evidence="6 7">CCUG 70868</strain>
    </source>
</reference>
<dbReference type="Gene3D" id="1.20.1440.20">
    <property type="entry name" value="LemA-like domain"/>
    <property type="match status" value="1"/>
</dbReference>
<keyword evidence="4" id="KW-1133">Transmembrane helix</keyword>
<evidence type="ECO:0000256" key="2">
    <source>
        <dbReference type="ARBA" id="ARBA00008854"/>
    </source>
</evidence>
<evidence type="ECO:0000313" key="6">
    <source>
        <dbReference type="EMBL" id="MBP2624160.1"/>
    </source>
</evidence>
<keyword evidence="5" id="KW-0472">Membrane</keyword>
<accession>A0ABS5B5Q9</accession>
<dbReference type="InterPro" id="IPR007156">
    <property type="entry name" value="MamQ_LemA"/>
</dbReference>
<sequence length="198" mass="21576">MKNKLMISILVAVGALLLLGACSVTVSYNGLVAEQSQLEKAQADVETTLQRRSDLIGNLVESVKGQMNHETEVFTKISEARTKIGSSSVTSKESQEAQAELSSALTRLLVLTENYPQLKSDENVKQLMIELAGSENRILIARKDYNKEAATYNRKIRSFPTVFVANLFGFKEAETFKADSGAHQAPKVSFSSSAAGQN</sequence>
<dbReference type="InterPro" id="IPR023353">
    <property type="entry name" value="LemA-like_dom_sf"/>
</dbReference>
<dbReference type="EMBL" id="PRDG01000006">
    <property type="protein sequence ID" value="MBP2624160.1"/>
    <property type="molecule type" value="Genomic_DNA"/>
</dbReference>
<dbReference type="PROSITE" id="PS51257">
    <property type="entry name" value="PROKAR_LIPOPROTEIN"/>
    <property type="match status" value="1"/>
</dbReference>
<dbReference type="PANTHER" id="PTHR34478">
    <property type="entry name" value="PROTEIN LEMA"/>
    <property type="match status" value="1"/>
</dbReference>
<keyword evidence="3" id="KW-0812">Transmembrane</keyword>
<comment type="caution">
    <text evidence="6">The sequence shown here is derived from an EMBL/GenBank/DDBJ whole genome shotgun (WGS) entry which is preliminary data.</text>
</comment>
<name>A0ABS5B5Q9_9STRE</name>
<gene>
    <name evidence="6" type="ORF">C4K46_09455</name>
</gene>
<evidence type="ECO:0000256" key="4">
    <source>
        <dbReference type="ARBA" id="ARBA00022989"/>
    </source>
</evidence>
<dbReference type="Proteomes" id="UP001519296">
    <property type="component" value="Unassembled WGS sequence"/>
</dbReference>
<evidence type="ECO:0000256" key="1">
    <source>
        <dbReference type="ARBA" id="ARBA00004167"/>
    </source>
</evidence>
<comment type="similarity">
    <text evidence="2">Belongs to the LemA family.</text>
</comment>
<proteinExistence type="inferred from homology"/>
<comment type="subcellular location">
    <subcellularLocation>
        <location evidence="1">Membrane</location>
        <topology evidence="1">Single-pass membrane protein</topology>
    </subcellularLocation>
</comment>
<protein>
    <submittedName>
        <fullName evidence="6">LemA family protein</fullName>
    </submittedName>
</protein>
<dbReference type="SUPFAM" id="SSF140478">
    <property type="entry name" value="LemA-like"/>
    <property type="match status" value="1"/>
</dbReference>
<organism evidence="6 7">
    <name type="scientific">Streptococcus oricebi</name>
    <dbReference type="NCBI Taxonomy" id="1547447"/>
    <lineage>
        <taxon>Bacteria</taxon>
        <taxon>Bacillati</taxon>
        <taxon>Bacillota</taxon>
        <taxon>Bacilli</taxon>
        <taxon>Lactobacillales</taxon>
        <taxon>Streptococcaceae</taxon>
        <taxon>Streptococcus</taxon>
    </lineage>
</organism>
<evidence type="ECO:0000313" key="7">
    <source>
        <dbReference type="Proteomes" id="UP001519296"/>
    </source>
</evidence>
<evidence type="ECO:0000256" key="3">
    <source>
        <dbReference type="ARBA" id="ARBA00022692"/>
    </source>
</evidence>
<dbReference type="PANTHER" id="PTHR34478:SF2">
    <property type="entry name" value="MEMBRANE PROTEIN"/>
    <property type="match status" value="1"/>
</dbReference>
<dbReference type="Pfam" id="PF04011">
    <property type="entry name" value="LemA"/>
    <property type="match status" value="1"/>
</dbReference>
<dbReference type="RefSeq" id="WP_209628901.1">
    <property type="nucleotide sequence ID" value="NZ_PRDG01000006.1"/>
</dbReference>
<keyword evidence="7" id="KW-1185">Reference proteome</keyword>